<dbReference type="SUPFAM" id="SSF101967">
    <property type="entry name" value="Adhesin YadA, collagen-binding domain"/>
    <property type="match status" value="1"/>
</dbReference>
<dbReference type="Gene3D" id="3.30.1300.30">
    <property type="entry name" value="GSPII I/J protein-like"/>
    <property type="match status" value="1"/>
</dbReference>
<keyword evidence="8" id="KW-0653">Protein transport</keyword>
<evidence type="ECO:0000256" key="9">
    <source>
        <dbReference type="ARBA" id="ARBA00023136"/>
    </source>
</evidence>
<dbReference type="GO" id="GO:0015031">
    <property type="term" value="P:protein transport"/>
    <property type="evidence" value="ECO:0007669"/>
    <property type="project" value="UniProtKB-KW"/>
</dbReference>
<dbReference type="GO" id="GO:0009279">
    <property type="term" value="C:cell outer membrane"/>
    <property type="evidence" value="ECO:0007669"/>
    <property type="project" value="UniProtKB-SubCell"/>
</dbReference>
<dbReference type="InterPro" id="IPR008635">
    <property type="entry name" value="Coiled_stalk_dom"/>
</dbReference>
<reference evidence="16 17" key="1">
    <citation type="submission" date="2016-01" db="EMBL/GenBank/DDBJ databases">
        <authorList>
            <person name="Oliw E.H."/>
        </authorList>
    </citation>
    <scope>NUCLEOTIDE SEQUENCE [LARGE SCALE GENOMIC DNA]</scope>
    <source>
        <strain evidence="16 17">CMW7756B</strain>
    </source>
</reference>
<evidence type="ECO:0000256" key="1">
    <source>
        <dbReference type="ARBA" id="ARBA00004241"/>
    </source>
</evidence>
<evidence type="ECO:0000256" key="2">
    <source>
        <dbReference type="ARBA" id="ARBA00004442"/>
    </source>
</evidence>
<feature type="region of interest" description="Disordered" evidence="12">
    <location>
        <begin position="33"/>
        <end position="52"/>
    </location>
</feature>
<comment type="caution">
    <text evidence="16">The sequence shown here is derived from an EMBL/GenBank/DDBJ whole genome shotgun (WGS) entry which is preliminary data.</text>
</comment>
<name>A0A133S455_9FIRM</name>
<dbReference type="InterPro" id="IPR011049">
    <property type="entry name" value="Serralysin-like_metalloprot_C"/>
</dbReference>
<proteinExistence type="inferred from homology"/>
<dbReference type="EMBL" id="LRQT01000051">
    <property type="protein sequence ID" value="KXA63723.1"/>
    <property type="molecule type" value="Genomic_DNA"/>
</dbReference>
<evidence type="ECO:0000259" key="13">
    <source>
        <dbReference type="Pfam" id="PF03895"/>
    </source>
</evidence>
<dbReference type="RefSeq" id="WP_197407324.1">
    <property type="nucleotide sequence ID" value="NZ_KQ958091.1"/>
</dbReference>
<protein>
    <submittedName>
        <fullName evidence="16">Hep/Hag repeat protein</fullName>
    </submittedName>
</protein>
<evidence type="ECO:0000256" key="11">
    <source>
        <dbReference type="SAM" id="Coils"/>
    </source>
</evidence>
<evidence type="ECO:0000256" key="7">
    <source>
        <dbReference type="ARBA" id="ARBA00022729"/>
    </source>
</evidence>
<feature type="domain" description="Trimeric autotransporter adhesin YadA-like C-terminal membrane anchor" evidence="13">
    <location>
        <begin position="175"/>
        <end position="226"/>
    </location>
</feature>
<evidence type="ECO:0000259" key="15">
    <source>
        <dbReference type="Pfam" id="PF05662"/>
    </source>
</evidence>
<gene>
    <name evidence="16" type="ORF">HMPREF3233_01235</name>
</gene>
<evidence type="ECO:0000256" key="10">
    <source>
        <dbReference type="ARBA" id="ARBA00023237"/>
    </source>
</evidence>
<dbReference type="InterPro" id="IPR008640">
    <property type="entry name" value="Adhesin_Head_dom"/>
</dbReference>
<dbReference type="PATRIC" id="fig|39777.7.peg.1201"/>
<keyword evidence="10" id="KW-0998">Cell outer membrane</keyword>
<keyword evidence="4" id="KW-0813">Transport</keyword>
<evidence type="ECO:0000256" key="6">
    <source>
        <dbReference type="ARBA" id="ARBA00022692"/>
    </source>
</evidence>
<keyword evidence="5" id="KW-1134">Transmembrane beta strand</keyword>
<evidence type="ECO:0000256" key="8">
    <source>
        <dbReference type="ARBA" id="ARBA00022927"/>
    </source>
</evidence>
<keyword evidence="6" id="KW-0812">Transmembrane</keyword>
<dbReference type="Pfam" id="PF05662">
    <property type="entry name" value="YadA_stalk"/>
    <property type="match status" value="1"/>
</dbReference>
<evidence type="ECO:0000256" key="5">
    <source>
        <dbReference type="ARBA" id="ARBA00022452"/>
    </source>
</evidence>
<dbReference type="Gene3D" id="2.150.10.10">
    <property type="entry name" value="Serralysin-like metalloprotease, C-terminal"/>
    <property type="match status" value="1"/>
</dbReference>
<feature type="domain" description="Trimeric autotransporter adhesin YadA-like head" evidence="14">
    <location>
        <begin position="56"/>
        <end position="82"/>
    </location>
</feature>
<feature type="region of interest" description="Disordered" evidence="12">
    <location>
        <begin position="1"/>
        <end position="24"/>
    </location>
</feature>
<dbReference type="InterPro" id="IPR045584">
    <property type="entry name" value="Pilin-like"/>
</dbReference>
<dbReference type="Pfam" id="PF03895">
    <property type="entry name" value="YadA_anchor"/>
    <property type="match status" value="1"/>
</dbReference>
<keyword evidence="11" id="KW-0175">Coiled coil</keyword>
<feature type="domain" description="Trimeric autotransporter adhesin YadA-like stalk" evidence="15">
    <location>
        <begin position="115"/>
        <end position="153"/>
    </location>
</feature>
<evidence type="ECO:0000256" key="4">
    <source>
        <dbReference type="ARBA" id="ARBA00022448"/>
    </source>
</evidence>
<dbReference type="GO" id="GO:0009986">
    <property type="term" value="C:cell surface"/>
    <property type="evidence" value="ECO:0007669"/>
    <property type="project" value="UniProtKB-SubCell"/>
</dbReference>
<dbReference type="SUPFAM" id="SSF54523">
    <property type="entry name" value="Pili subunits"/>
    <property type="match status" value="1"/>
</dbReference>
<feature type="non-terminal residue" evidence="16">
    <location>
        <position position="1"/>
    </location>
</feature>
<keyword evidence="7" id="KW-0732">Signal</keyword>
<evidence type="ECO:0000256" key="12">
    <source>
        <dbReference type="SAM" id="MobiDB-lite"/>
    </source>
</evidence>
<feature type="domain" description="Trimeric autotransporter adhesin YadA-like head" evidence="14">
    <location>
        <begin position="84"/>
        <end position="108"/>
    </location>
</feature>
<comment type="similarity">
    <text evidence="3">Belongs to the autotransporter-2 (AT-2) (TC 1.B.40) family.</text>
</comment>
<dbReference type="Pfam" id="PF05658">
    <property type="entry name" value="YadA_head"/>
    <property type="match status" value="2"/>
</dbReference>
<evidence type="ECO:0000313" key="17">
    <source>
        <dbReference type="Proteomes" id="UP000070226"/>
    </source>
</evidence>
<accession>A0A133S455</accession>
<feature type="coiled-coil region" evidence="11">
    <location>
        <begin position="231"/>
        <end position="269"/>
    </location>
</feature>
<comment type="subcellular location">
    <subcellularLocation>
        <location evidence="2">Cell outer membrane</location>
    </subcellularLocation>
    <subcellularLocation>
        <location evidence="1">Cell surface</location>
    </subcellularLocation>
</comment>
<evidence type="ECO:0000313" key="16">
    <source>
        <dbReference type="EMBL" id="KXA63723.1"/>
    </source>
</evidence>
<dbReference type="AlphaFoldDB" id="A0A133S455"/>
<evidence type="ECO:0000259" key="14">
    <source>
        <dbReference type="Pfam" id="PF05658"/>
    </source>
</evidence>
<keyword evidence="9" id="KW-0472">Membrane</keyword>
<dbReference type="Proteomes" id="UP000070226">
    <property type="component" value="Unassembled WGS sequence"/>
</dbReference>
<evidence type="ECO:0000256" key="3">
    <source>
        <dbReference type="ARBA" id="ARBA00005848"/>
    </source>
</evidence>
<sequence length="272" mass="27473">ATAADSSATKAESSATAASTAAATATSTAAALTNSGITPGTRNGAGSMAIGDGSQANGENATAIGTNAKALAKDATALGANSQALGQNSVALGAGSIADRPNTVSVGSKGNERTITNVAPGKISADSTDAVNGSQLYDIQSNTLSQIDATNIRVDRVGAMSAAMSSLKPYFVDGTEKGQIMAGVGAYHGEKALALGYGYAPNDRVFLNASVGIAKSEQMYGLGATWRIGAGESLVKKNNQAMQNLQEENDQLQDRVEKLEQLVNALLAEKSK</sequence>
<organism evidence="16">
    <name type="scientific">Veillonella atypica</name>
    <dbReference type="NCBI Taxonomy" id="39777"/>
    <lineage>
        <taxon>Bacteria</taxon>
        <taxon>Bacillati</taxon>
        <taxon>Bacillota</taxon>
        <taxon>Negativicutes</taxon>
        <taxon>Veillonellales</taxon>
        <taxon>Veillonellaceae</taxon>
        <taxon>Veillonella</taxon>
    </lineage>
</organism>
<dbReference type="InterPro" id="IPR005594">
    <property type="entry name" value="YadA_C"/>
</dbReference>